<evidence type="ECO:0000313" key="2">
    <source>
        <dbReference type="EMBL" id="MEL5989242.1"/>
    </source>
</evidence>
<name>A0ABU9LQF5_9BACL</name>
<evidence type="ECO:0000313" key="3">
    <source>
        <dbReference type="Proteomes" id="UP001398420"/>
    </source>
</evidence>
<keyword evidence="1" id="KW-0812">Transmembrane</keyword>
<keyword evidence="3" id="KW-1185">Reference proteome</keyword>
<evidence type="ECO:0000256" key="1">
    <source>
        <dbReference type="SAM" id="Phobius"/>
    </source>
</evidence>
<feature type="transmembrane region" description="Helical" evidence="1">
    <location>
        <begin position="193"/>
        <end position="209"/>
    </location>
</feature>
<sequence>MGRLLLMTISFLAMMIVSVSAAILPFNGQTTVDVANSYTILAYPSDYVFYVVALIYLSILYWIYKQWQMFAKKQFAITHVQSFLFTISMVLSIVWIYYWQNSQFIIACMILVFSTLALAGMYLLLPEKNTMTARLPISLYLAWLVLLIMFNLAILLVAARWDGFGLSQPLWAVILLTVFVAIALHIRFHHYDPYFPILFIWFYLGIAVQNNFEELLVTTAALFLSGVLLAGILFMRKKPRTIY</sequence>
<dbReference type="Proteomes" id="UP001398420">
    <property type="component" value="Unassembled WGS sequence"/>
</dbReference>
<feature type="transmembrane region" description="Helical" evidence="1">
    <location>
        <begin position="47"/>
        <end position="64"/>
    </location>
</feature>
<feature type="transmembrane region" description="Helical" evidence="1">
    <location>
        <begin position="104"/>
        <end position="125"/>
    </location>
</feature>
<dbReference type="RefSeq" id="WP_342303113.1">
    <property type="nucleotide sequence ID" value="NZ_JBCEWA010000010.1"/>
</dbReference>
<organism evidence="2 3">
    <name type="scientific">Kurthia gibsonii</name>
    <dbReference type="NCBI Taxonomy" id="33946"/>
    <lineage>
        <taxon>Bacteria</taxon>
        <taxon>Bacillati</taxon>
        <taxon>Bacillota</taxon>
        <taxon>Bacilli</taxon>
        <taxon>Bacillales</taxon>
        <taxon>Caryophanaceae</taxon>
        <taxon>Kurthia</taxon>
    </lineage>
</organism>
<gene>
    <name evidence="2" type="ORF">AAF454_12585</name>
</gene>
<feature type="transmembrane region" description="Helical" evidence="1">
    <location>
        <begin position="137"/>
        <end position="158"/>
    </location>
</feature>
<dbReference type="EMBL" id="JBCEWA010000010">
    <property type="protein sequence ID" value="MEL5989242.1"/>
    <property type="molecule type" value="Genomic_DNA"/>
</dbReference>
<keyword evidence="1" id="KW-1133">Transmembrane helix</keyword>
<comment type="caution">
    <text evidence="2">The sequence shown here is derived from an EMBL/GenBank/DDBJ whole genome shotgun (WGS) entry which is preliminary data.</text>
</comment>
<feature type="transmembrane region" description="Helical" evidence="1">
    <location>
        <begin position="170"/>
        <end position="186"/>
    </location>
</feature>
<keyword evidence="1" id="KW-0472">Membrane</keyword>
<feature type="transmembrane region" description="Helical" evidence="1">
    <location>
        <begin position="215"/>
        <end position="235"/>
    </location>
</feature>
<accession>A0ABU9LQF5</accession>
<dbReference type="InterPro" id="IPR038330">
    <property type="entry name" value="TspO/MBR-related_sf"/>
</dbReference>
<dbReference type="Gene3D" id="1.20.1260.100">
    <property type="entry name" value="TspO/MBR protein"/>
    <property type="match status" value="1"/>
</dbReference>
<protein>
    <submittedName>
        <fullName evidence="2">Tryptophan-rich sensory protein</fullName>
    </submittedName>
</protein>
<reference evidence="2 3" key="1">
    <citation type="submission" date="2024-04" db="EMBL/GenBank/DDBJ databases">
        <authorList>
            <person name="Wu Y.S."/>
            <person name="Zhang L."/>
        </authorList>
    </citation>
    <scope>NUCLEOTIDE SEQUENCE [LARGE SCALE GENOMIC DNA]</scope>
    <source>
        <strain evidence="2 3">KG-01</strain>
    </source>
</reference>
<feature type="transmembrane region" description="Helical" evidence="1">
    <location>
        <begin position="76"/>
        <end position="98"/>
    </location>
</feature>
<proteinExistence type="predicted"/>